<comment type="caution">
    <text evidence="19">The sequence shown here is derived from an EMBL/GenBank/DDBJ whole genome shotgun (WGS) entry which is preliminary data.</text>
</comment>
<dbReference type="Gene3D" id="3.20.20.60">
    <property type="entry name" value="Phosphoenolpyruvate-binding domains"/>
    <property type="match status" value="1"/>
</dbReference>
<dbReference type="Gene3D" id="3.30.470.20">
    <property type="entry name" value="ATP-grasp fold, B domain"/>
    <property type="match status" value="1"/>
</dbReference>
<dbReference type="NCBIfam" id="TIGR01418">
    <property type="entry name" value="PEP_synth"/>
    <property type="match status" value="1"/>
</dbReference>
<dbReference type="Gene3D" id="3.50.30.10">
    <property type="entry name" value="Phosphohistidine domain"/>
    <property type="match status" value="1"/>
</dbReference>
<comment type="similarity">
    <text evidence="4 15">Belongs to the PEP-utilizing enzyme family.</text>
</comment>
<dbReference type="InterPro" id="IPR000121">
    <property type="entry name" value="PEP_util_C"/>
</dbReference>
<evidence type="ECO:0000313" key="19">
    <source>
        <dbReference type="EMBL" id="MEK0085549.1"/>
    </source>
</evidence>
<dbReference type="InterPro" id="IPR036637">
    <property type="entry name" value="Phosphohistidine_dom_sf"/>
</dbReference>
<dbReference type="InterPro" id="IPR013815">
    <property type="entry name" value="ATP_grasp_subdomain_1"/>
</dbReference>
<dbReference type="Gene3D" id="3.30.1490.20">
    <property type="entry name" value="ATP-grasp fold, A domain"/>
    <property type="match status" value="1"/>
</dbReference>
<dbReference type="InterPro" id="IPR015813">
    <property type="entry name" value="Pyrv/PenolPyrv_kinase-like_dom"/>
</dbReference>
<accession>A0ABU8XX86</accession>
<evidence type="ECO:0000256" key="14">
    <source>
        <dbReference type="ARBA" id="ARBA00047700"/>
    </source>
</evidence>
<dbReference type="Proteomes" id="UP001375743">
    <property type="component" value="Unassembled WGS sequence"/>
</dbReference>
<dbReference type="Pfam" id="PF00391">
    <property type="entry name" value="PEP-utilizers"/>
    <property type="match status" value="1"/>
</dbReference>
<dbReference type="InterPro" id="IPR018274">
    <property type="entry name" value="PEP_util_AS"/>
</dbReference>
<dbReference type="PIRSF" id="PIRSF000854">
    <property type="entry name" value="PEP_synthase"/>
    <property type="match status" value="1"/>
</dbReference>
<dbReference type="InterPro" id="IPR006319">
    <property type="entry name" value="PEP_synth"/>
</dbReference>
<comment type="cofactor">
    <cofactor evidence="1 15">
        <name>Mg(2+)</name>
        <dbReference type="ChEBI" id="CHEBI:18420"/>
    </cofactor>
</comment>
<evidence type="ECO:0000256" key="6">
    <source>
        <dbReference type="ARBA" id="ARBA00021623"/>
    </source>
</evidence>
<feature type="domain" description="PEP-utilising enzyme C-terminal" evidence="18">
    <location>
        <begin position="481"/>
        <end position="798"/>
    </location>
</feature>
<dbReference type="SUPFAM" id="SSF52009">
    <property type="entry name" value="Phosphohistidine domain"/>
    <property type="match status" value="1"/>
</dbReference>
<reference evidence="19 20" key="1">
    <citation type="submission" date="2024-01" db="EMBL/GenBank/DDBJ databases">
        <title>Multi-omics insights into the function and evolution of sodium benzoate biodegradation pathways in Benzoatithermus flavus gen. nov., sp. nov. from hot spring.</title>
        <authorList>
            <person name="Hu C.-J."/>
            <person name="Li W.-J."/>
        </authorList>
    </citation>
    <scope>NUCLEOTIDE SEQUENCE [LARGE SCALE GENOMIC DNA]</scope>
    <source>
        <strain evidence="19 20">SYSU G07066</strain>
    </source>
</reference>
<evidence type="ECO:0000256" key="8">
    <source>
        <dbReference type="ARBA" id="ARBA00022723"/>
    </source>
</evidence>
<dbReference type="Pfam" id="PF02896">
    <property type="entry name" value="PEP-utilizers_C"/>
    <property type="match status" value="1"/>
</dbReference>
<feature type="domain" description="PEP-utilising enzyme mobile" evidence="16">
    <location>
        <begin position="394"/>
        <end position="464"/>
    </location>
</feature>
<evidence type="ECO:0000256" key="11">
    <source>
        <dbReference type="ARBA" id="ARBA00022840"/>
    </source>
</evidence>
<proteinExistence type="inferred from homology"/>
<keyword evidence="11 15" id="KW-0067">ATP-binding</keyword>
<evidence type="ECO:0000256" key="4">
    <source>
        <dbReference type="ARBA" id="ARBA00007837"/>
    </source>
</evidence>
<dbReference type="RefSeq" id="WP_418161398.1">
    <property type="nucleotide sequence ID" value="NZ_JBBLZC010000029.1"/>
</dbReference>
<evidence type="ECO:0000256" key="12">
    <source>
        <dbReference type="ARBA" id="ARBA00022842"/>
    </source>
</evidence>
<keyword evidence="12 15" id="KW-0460">Magnesium</keyword>
<dbReference type="InterPro" id="IPR040442">
    <property type="entry name" value="Pyrv_kinase-like_dom_sf"/>
</dbReference>
<dbReference type="PANTHER" id="PTHR43030:SF1">
    <property type="entry name" value="PHOSPHOENOLPYRUVATE SYNTHASE"/>
    <property type="match status" value="1"/>
</dbReference>
<dbReference type="InterPro" id="IPR023151">
    <property type="entry name" value="PEP_util_CS"/>
</dbReference>
<keyword evidence="7 15" id="KW-0808">Transferase</keyword>
<dbReference type="EC" id="2.7.9.2" evidence="5 15"/>
<keyword evidence="8 15" id="KW-0479">Metal-binding</keyword>
<evidence type="ECO:0000259" key="18">
    <source>
        <dbReference type="Pfam" id="PF02896"/>
    </source>
</evidence>
<sequence length="817" mass="88908">MAEARYVRWFSELSLADVGLVGGKNASLGEMYRELVPLGMPVPDGFAVTADAYRDALTRVNAWPLLHAELAHLDKTDTKALARAGARCREIVYSAGLTPEMEAEILAAYRKLVEEYGEDELSVAVRSSATAEDLPTASFAGQHETYLNVRGPAMLLDAIRRCQASLFTDRAISYRIDKGFGHFQVALSVAVQKMVRSDLASAGVMFSIDTETGFRDAVFITGAWGLGENVVQGAVDVDEFYVHKPTFRAGKRCVLRRVLGAKKIKMVYAAGRTREPVVNRPTSEAERRTFCLTDAQVLELADYAIRIEDHYSRKAGRFTPMDIEWALDGIDGRLWIVQARPETVVSQRAANLVEEHVVASKGATVLASGRAVGTKVATGRARLITDPRRLAEFRDGEVLVADTTTPDWEPVMKRAAAIVTNRGGRTCHAAIVARELGIPAVVGAEGATTTIADGAIVTVSCAEGDIGRIYAGEVPFTVETIDLATLERPSTEVMINLGNPELAFGLSFLPADGVGLARLEFIISEHIKAHPMALLHPERVIDPAQRQAIEAMVAGYPSGRDFFVERLSEGVGTIAAAFWPRPVIVRLSDFKTNEYAALLGGAAFEPAEENPMLGFRGASRYAHPAYREAFALECAAMRRVRETMGLENLKLMIPFCRRLEEADRVLAAMAEEGLRRGENGLEIYVMCEIPANVILIDAFSRRFDGFSIGSNDLTQLTLGVDRDSAMVAFDFDERDPAVMAFLRQAVEGAKRNGRHSGICGQAPSDYPEVAEFLVGCGIDSVSVTPDVLLRTIRLVRAAEARLGRPGRGSQGTGTDLH</sequence>
<dbReference type="PROSITE" id="PS00742">
    <property type="entry name" value="PEP_ENZYMES_2"/>
    <property type="match status" value="1"/>
</dbReference>
<evidence type="ECO:0000256" key="3">
    <source>
        <dbReference type="ARBA" id="ARBA00004742"/>
    </source>
</evidence>
<dbReference type="GO" id="GO:0008986">
    <property type="term" value="F:pyruvate, water dikinase activity"/>
    <property type="evidence" value="ECO:0007669"/>
    <property type="project" value="UniProtKB-EC"/>
</dbReference>
<evidence type="ECO:0000256" key="10">
    <source>
        <dbReference type="ARBA" id="ARBA00022777"/>
    </source>
</evidence>
<dbReference type="PRINTS" id="PR01736">
    <property type="entry name" value="PHPHTRNFRASE"/>
</dbReference>
<dbReference type="SUPFAM" id="SSF56059">
    <property type="entry name" value="Glutathione synthetase ATP-binding domain-like"/>
    <property type="match status" value="1"/>
</dbReference>
<comment type="catalytic activity">
    <reaction evidence="14 15">
        <text>pyruvate + ATP + H2O = phosphoenolpyruvate + AMP + phosphate + 2 H(+)</text>
        <dbReference type="Rhea" id="RHEA:11364"/>
        <dbReference type="ChEBI" id="CHEBI:15361"/>
        <dbReference type="ChEBI" id="CHEBI:15377"/>
        <dbReference type="ChEBI" id="CHEBI:15378"/>
        <dbReference type="ChEBI" id="CHEBI:30616"/>
        <dbReference type="ChEBI" id="CHEBI:43474"/>
        <dbReference type="ChEBI" id="CHEBI:58702"/>
        <dbReference type="ChEBI" id="CHEBI:456215"/>
        <dbReference type="EC" id="2.7.9.2"/>
    </reaction>
</comment>
<evidence type="ECO:0000256" key="7">
    <source>
        <dbReference type="ARBA" id="ARBA00022679"/>
    </source>
</evidence>
<evidence type="ECO:0000256" key="9">
    <source>
        <dbReference type="ARBA" id="ARBA00022741"/>
    </source>
</evidence>
<comment type="function">
    <text evidence="2 15">Catalyzes the phosphorylation of pyruvate to phosphoenolpyruvate.</text>
</comment>
<name>A0ABU8XX86_9PROT</name>
<dbReference type="SUPFAM" id="SSF51621">
    <property type="entry name" value="Phosphoenolpyruvate/pyruvate domain"/>
    <property type="match status" value="1"/>
</dbReference>
<evidence type="ECO:0000256" key="1">
    <source>
        <dbReference type="ARBA" id="ARBA00001946"/>
    </source>
</evidence>
<evidence type="ECO:0000313" key="20">
    <source>
        <dbReference type="Proteomes" id="UP001375743"/>
    </source>
</evidence>
<comment type="pathway">
    <text evidence="3 15">Carbohydrate biosynthesis; gluconeogenesis.</text>
</comment>
<dbReference type="PANTHER" id="PTHR43030">
    <property type="entry name" value="PHOSPHOENOLPYRUVATE SYNTHASE"/>
    <property type="match status" value="1"/>
</dbReference>
<evidence type="ECO:0000256" key="15">
    <source>
        <dbReference type="PIRNR" id="PIRNR000854"/>
    </source>
</evidence>
<dbReference type="Pfam" id="PF01326">
    <property type="entry name" value="PPDK_N"/>
    <property type="match status" value="1"/>
</dbReference>
<keyword evidence="20" id="KW-1185">Reference proteome</keyword>
<dbReference type="InterPro" id="IPR008279">
    <property type="entry name" value="PEP-util_enz_mobile_dom"/>
</dbReference>
<keyword evidence="10 15" id="KW-0418">Kinase</keyword>
<organism evidence="19 20">
    <name type="scientific">Benzoatithermus flavus</name>
    <dbReference type="NCBI Taxonomy" id="3108223"/>
    <lineage>
        <taxon>Bacteria</taxon>
        <taxon>Pseudomonadati</taxon>
        <taxon>Pseudomonadota</taxon>
        <taxon>Alphaproteobacteria</taxon>
        <taxon>Geminicoccales</taxon>
        <taxon>Geminicoccaceae</taxon>
        <taxon>Benzoatithermus</taxon>
    </lineage>
</organism>
<evidence type="ECO:0000259" key="17">
    <source>
        <dbReference type="Pfam" id="PF01326"/>
    </source>
</evidence>
<dbReference type="NCBIfam" id="NF005057">
    <property type="entry name" value="PRK06464.1"/>
    <property type="match status" value="1"/>
</dbReference>
<dbReference type="PROSITE" id="PS00370">
    <property type="entry name" value="PEP_ENZYMES_PHOS_SITE"/>
    <property type="match status" value="1"/>
</dbReference>
<evidence type="ECO:0000256" key="13">
    <source>
        <dbReference type="ARBA" id="ARBA00033470"/>
    </source>
</evidence>
<protein>
    <recommendedName>
        <fullName evidence="6 15">Phosphoenolpyruvate synthase</fullName>
        <shortName evidence="15">PEP synthase</shortName>
        <ecNumber evidence="5 15">2.7.9.2</ecNumber>
    </recommendedName>
    <alternativeName>
        <fullName evidence="13 15">Pyruvate, water dikinase</fullName>
    </alternativeName>
</protein>
<evidence type="ECO:0000256" key="5">
    <source>
        <dbReference type="ARBA" id="ARBA00011996"/>
    </source>
</evidence>
<dbReference type="EMBL" id="JBBLZC010000029">
    <property type="protein sequence ID" value="MEK0085549.1"/>
    <property type="molecule type" value="Genomic_DNA"/>
</dbReference>
<evidence type="ECO:0000259" key="16">
    <source>
        <dbReference type="Pfam" id="PF00391"/>
    </source>
</evidence>
<dbReference type="InterPro" id="IPR002192">
    <property type="entry name" value="PPDK_AMP/ATP-bd"/>
</dbReference>
<keyword evidence="9 15" id="KW-0547">Nucleotide-binding</keyword>
<gene>
    <name evidence="19" type="primary">ppsA</name>
    <name evidence="19" type="ORF">U1T56_20545</name>
</gene>
<feature type="domain" description="Pyruvate phosphate dikinase AMP/ATP-binding" evidence="17">
    <location>
        <begin position="19"/>
        <end position="352"/>
    </location>
</feature>
<evidence type="ECO:0000256" key="2">
    <source>
        <dbReference type="ARBA" id="ARBA00002988"/>
    </source>
</evidence>